<dbReference type="InterPro" id="IPR039420">
    <property type="entry name" value="WalR-like"/>
</dbReference>
<evidence type="ECO:0000259" key="8">
    <source>
        <dbReference type="PROSITE" id="PS50110"/>
    </source>
</evidence>
<protein>
    <submittedName>
        <fullName evidence="10">Response regulator transcription factor</fullName>
    </submittedName>
</protein>
<dbReference type="InterPro" id="IPR036388">
    <property type="entry name" value="WH-like_DNA-bd_sf"/>
</dbReference>
<dbReference type="CDD" id="cd17624">
    <property type="entry name" value="REC_OmpR_PmrA-like"/>
    <property type="match status" value="1"/>
</dbReference>
<dbReference type="AlphaFoldDB" id="A0A3S0BKY2"/>
<accession>A0A3S0BKY2</accession>
<feature type="DNA-binding region" description="OmpR/PhoB-type" evidence="7">
    <location>
        <begin position="136"/>
        <end position="240"/>
    </location>
</feature>
<dbReference type="InterPro" id="IPR016032">
    <property type="entry name" value="Sig_transdc_resp-reg_C-effctor"/>
</dbReference>
<dbReference type="Gene3D" id="1.10.10.10">
    <property type="entry name" value="Winged helix-like DNA-binding domain superfamily/Winged helix DNA-binding domain"/>
    <property type="match status" value="1"/>
</dbReference>
<dbReference type="SMART" id="SM00448">
    <property type="entry name" value="REC"/>
    <property type="match status" value="1"/>
</dbReference>
<dbReference type="PANTHER" id="PTHR48111">
    <property type="entry name" value="REGULATOR OF RPOS"/>
    <property type="match status" value="1"/>
</dbReference>
<sequence>MSKILIIEDDFSIGEMMSIYLYEDGYEVKRAENGGEGERLLRQFQPDAIILDVMLPDIDGIQLCANVRQTSNIPILMISAKSEVSDRVRGLQTGADDYLCKPFSMRELSARVQALLRRSHSFASAAAELSVASTAPSQAQTQPDPPMKITLDTEKRCLLVHGKVVETTFSEFEIMKLFWQNQGKVYSREELLNRVRGFDSYVTERAIDVHIANLRKKIETDPKEPKHIKTVWGVGYKFLLS</sequence>
<feature type="domain" description="Response regulatory" evidence="8">
    <location>
        <begin position="3"/>
        <end position="116"/>
    </location>
</feature>
<feature type="modified residue" description="4-aspartylphosphate" evidence="6">
    <location>
        <position position="52"/>
    </location>
</feature>
<evidence type="ECO:0000313" key="10">
    <source>
        <dbReference type="EMBL" id="RTE08855.1"/>
    </source>
</evidence>
<evidence type="ECO:0000256" key="6">
    <source>
        <dbReference type="PROSITE-ProRule" id="PRU00169"/>
    </source>
</evidence>
<dbReference type="EMBL" id="RXHU01000042">
    <property type="protein sequence ID" value="RTE08855.1"/>
    <property type="molecule type" value="Genomic_DNA"/>
</dbReference>
<keyword evidence="4 7" id="KW-0238">DNA-binding</keyword>
<evidence type="ECO:0000259" key="9">
    <source>
        <dbReference type="PROSITE" id="PS51755"/>
    </source>
</evidence>
<dbReference type="Gene3D" id="6.10.250.690">
    <property type="match status" value="1"/>
</dbReference>
<proteinExistence type="predicted"/>
<gene>
    <name evidence="10" type="ORF">EJQ19_15140</name>
</gene>
<keyword evidence="3" id="KW-0805">Transcription regulation</keyword>
<dbReference type="GO" id="GO:0032993">
    <property type="term" value="C:protein-DNA complex"/>
    <property type="evidence" value="ECO:0007669"/>
    <property type="project" value="TreeGrafter"/>
</dbReference>
<dbReference type="InterPro" id="IPR011006">
    <property type="entry name" value="CheY-like_superfamily"/>
</dbReference>
<evidence type="ECO:0000256" key="3">
    <source>
        <dbReference type="ARBA" id="ARBA00023015"/>
    </source>
</evidence>
<dbReference type="CDD" id="cd00383">
    <property type="entry name" value="trans_reg_C"/>
    <property type="match status" value="1"/>
</dbReference>
<dbReference type="Proteomes" id="UP000276128">
    <property type="component" value="Unassembled WGS sequence"/>
</dbReference>
<organism evidence="10 11">
    <name type="scientific">Paenibacillus whitsoniae</name>
    <dbReference type="NCBI Taxonomy" id="2496558"/>
    <lineage>
        <taxon>Bacteria</taxon>
        <taxon>Bacillati</taxon>
        <taxon>Bacillota</taxon>
        <taxon>Bacilli</taxon>
        <taxon>Bacillales</taxon>
        <taxon>Paenibacillaceae</taxon>
        <taxon>Paenibacillus</taxon>
    </lineage>
</organism>
<keyword evidence="2" id="KW-0902">Two-component regulatory system</keyword>
<evidence type="ECO:0000256" key="5">
    <source>
        <dbReference type="ARBA" id="ARBA00023163"/>
    </source>
</evidence>
<evidence type="ECO:0000256" key="1">
    <source>
        <dbReference type="ARBA" id="ARBA00022553"/>
    </source>
</evidence>
<dbReference type="GO" id="GO:0006355">
    <property type="term" value="P:regulation of DNA-templated transcription"/>
    <property type="evidence" value="ECO:0007669"/>
    <property type="project" value="InterPro"/>
</dbReference>
<dbReference type="PROSITE" id="PS51755">
    <property type="entry name" value="OMPR_PHOB"/>
    <property type="match status" value="1"/>
</dbReference>
<dbReference type="PANTHER" id="PTHR48111:SF40">
    <property type="entry name" value="PHOSPHATE REGULON TRANSCRIPTIONAL REGULATORY PROTEIN PHOB"/>
    <property type="match status" value="1"/>
</dbReference>
<dbReference type="PROSITE" id="PS50110">
    <property type="entry name" value="RESPONSE_REGULATORY"/>
    <property type="match status" value="1"/>
</dbReference>
<evidence type="ECO:0000256" key="7">
    <source>
        <dbReference type="PROSITE-ProRule" id="PRU01091"/>
    </source>
</evidence>
<reference evidence="10 11" key="1">
    <citation type="submission" date="2018-12" db="EMBL/GenBank/DDBJ databases">
        <title>Bacillus ochoae sp. nov., Paenibacillus whitsoniae sp. nov., Paenibacillus spiritus sp. nov. Isolated from the Mars Exploration Rover during spacecraft assembly.</title>
        <authorList>
            <person name="Seuylemezian A."/>
            <person name="Vaishampayan P."/>
        </authorList>
    </citation>
    <scope>NUCLEOTIDE SEQUENCE [LARGE SCALE GENOMIC DNA]</scope>
    <source>
        <strain evidence="10 11">MER 54</strain>
    </source>
</reference>
<dbReference type="Pfam" id="PF00486">
    <property type="entry name" value="Trans_reg_C"/>
    <property type="match status" value="1"/>
</dbReference>
<dbReference type="GO" id="GO:0000976">
    <property type="term" value="F:transcription cis-regulatory region binding"/>
    <property type="evidence" value="ECO:0007669"/>
    <property type="project" value="TreeGrafter"/>
</dbReference>
<name>A0A3S0BKY2_9BACL</name>
<keyword evidence="1 6" id="KW-0597">Phosphoprotein</keyword>
<dbReference type="SMART" id="SM00862">
    <property type="entry name" value="Trans_reg_C"/>
    <property type="match status" value="1"/>
</dbReference>
<evidence type="ECO:0000313" key="11">
    <source>
        <dbReference type="Proteomes" id="UP000276128"/>
    </source>
</evidence>
<evidence type="ECO:0000256" key="2">
    <source>
        <dbReference type="ARBA" id="ARBA00023012"/>
    </source>
</evidence>
<dbReference type="SUPFAM" id="SSF46894">
    <property type="entry name" value="C-terminal effector domain of the bipartite response regulators"/>
    <property type="match status" value="1"/>
</dbReference>
<dbReference type="GO" id="GO:0000156">
    <property type="term" value="F:phosphorelay response regulator activity"/>
    <property type="evidence" value="ECO:0007669"/>
    <property type="project" value="TreeGrafter"/>
</dbReference>
<dbReference type="InterPro" id="IPR001867">
    <property type="entry name" value="OmpR/PhoB-type_DNA-bd"/>
</dbReference>
<evidence type="ECO:0000256" key="4">
    <source>
        <dbReference type="ARBA" id="ARBA00023125"/>
    </source>
</evidence>
<keyword evidence="5" id="KW-0804">Transcription</keyword>
<dbReference type="Gene3D" id="3.40.50.2300">
    <property type="match status" value="1"/>
</dbReference>
<keyword evidence="11" id="KW-1185">Reference proteome</keyword>
<comment type="caution">
    <text evidence="10">The sequence shown here is derived from an EMBL/GenBank/DDBJ whole genome shotgun (WGS) entry which is preliminary data.</text>
</comment>
<dbReference type="OrthoDB" id="2641503at2"/>
<dbReference type="Pfam" id="PF00072">
    <property type="entry name" value="Response_reg"/>
    <property type="match status" value="1"/>
</dbReference>
<dbReference type="InterPro" id="IPR001789">
    <property type="entry name" value="Sig_transdc_resp-reg_receiver"/>
</dbReference>
<feature type="domain" description="OmpR/PhoB-type" evidence="9">
    <location>
        <begin position="136"/>
        <end position="240"/>
    </location>
</feature>
<dbReference type="GO" id="GO:0005829">
    <property type="term" value="C:cytosol"/>
    <property type="evidence" value="ECO:0007669"/>
    <property type="project" value="TreeGrafter"/>
</dbReference>
<dbReference type="FunFam" id="3.40.50.2300:FF:000001">
    <property type="entry name" value="DNA-binding response regulator PhoB"/>
    <property type="match status" value="1"/>
</dbReference>
<dbReference type="SUPFAM" id="SSF52172">
    <property type="entry name" value="CheY-like"/>
    <property type="match status" value="1"/>
</dbReference>
<dbReference type="RefSeq" id="WP_126142071.1">
    <property type="nucleotide sequence ID" value="NZ_RXHU01000042.1"/>
</dbReference>